<reference evidence="1 2" key="1">
    <citation type="submission" date="2018-12" db="EMBL/GenBank/DDBJ databases">
        <title>Complete genome sequence of Haloplanus rallus MBLA0036.</title>
        <authorList>
            <person name="Nam Y.-d."/>
            <person name="Kang J."/>
            <person name="Chung W.-H."/>
            <person name="Park Y.S."/>
        </authorList>
    </citation>
    <scope>NUCLEOTIDE SEQUENCE [LARGE SCALE GENOMIC DNA]</scope>
    <source>
        <strain evidence="1 2">MBLA0036</strain>
    </source>
</reference>
<dbReference type="KEGG" id="hra:EI982_09965"/>
<dbReference type="Pfam" id="PF23923">
    <property type="entry name" value="DUF7262"/>
    <property type="match status" value="1"/>
</dbReference>
<dbReference type="Proteomes" id="UP000428325">
    <property type="component" value="Chromosome"/>
</dbReference>
<protein>
    <submittedName>
        <fullName evidence="1">Uncharacterized protein</fullName>
    </submittedName>
</protein>
<dbReference type="InterPro" id="IPR055686">
    <property type="entry name" value="DUF7262"/>
</dbReference>
<keyword evidence="2" id="KW-1185">Reference proteome</keyword>
<organism evidence="1 2">
    <name type="scientific">Haloplanus rallus</name>
    <dbReference type="NCBI Taxonomy" id="1816183"/>
    <lineage>
        <taxon>Archaea</taxon>
        <taxon>Methanobacteriati</taxon>
        <taxon>Methanobacteriota</taxon>
        <taxon>Stenosarchaea group</taxon>
        <taxon>Halobacteria</taxon>
        <taxon>Halobacteriales</taxon>
        <taxon>Haloferacaceae</taxon>
        <taxon>Haloplanus</taxon>
    </lineage>
</organism>
<dbReference type="OrthoDB" id="247846at2157"/>
<evidence type="ECO:0000313" key="2">
    <source>
        <dbReference type="Proteomes" id="UP000428325"/>
    </source>
</evidence>
<dbReference type="EMBL" id="CP034345">
    <property type="protein sequence ID" value="QGX95093.1"/>
    <property type="molecule type" value="Genomic_DNA"/>
</dbReference>
<dbReference type="RefSeq" id="WP_157689549.1">
    <property type="nucleotide sequence ID" value="NZ_CP034345.1"/>
</dbReference>
<sequence>MRRGQLSLSVVEAAVGVVLVVGVAAGFTAGVAPAPSAEPQLDALARDTATLLGSEPAPGTGDAWLVALARSSASFDRLRPDARERAARALPADVAFRISTPHGTVGYPRPPRTTVGSTTVPTRHGPVTVRVWYG</sequence>
<name>A0A6B9FG87_9EURY</name>
<evidence type="ECO:0000313" key="1">
    <source>
        <dbReference type="EMBL" id="QGX95093.1"/>
    </source>
</evidence>
<dbReference type="AlphaFoldDB" id="A0A6B9FG87"/>
<accession>A0A6B9FG87</accession>
<dbReference type="GeneID" id="99246347"/>
<gene>
    <name evidence="1" type="ORF">EI982_09965</name>
</gene>
<proteinExistence type="predicted"/>